<evidence type="ECO:0000256" key="5">
    <source>
        <dbReference type="ARBA" id="ARBA00022989"/>
    </source>
</evidence>
<keyword evidence="3 7" id="KW-0812">Transmembrane</keyword>
<dbReference type="PANTHER" id="PTHR10766:SF177">
    <property type="entry name" value="TRANSMEMBRANE 9 SUPERFAMILY MEMBER 1"/>
    <property type="match status" value="1"/>
</dbReference>
<evidence type="ECO:0000256" key="7">
    <source>
        <dbReference type="RuleBase" id="RU363079"/>
    </source>
</evidence>
<organism evidence="9 10">
    <name type="scientific">Porphyridium purpureum</name>
    <name type="common">Red alga</name>
    <name type="synonym">Porphyridium cruentum</name>
    <dbReference type="NCBI Taxonomy" id="35688"/>
    <lineage>
        <taxon>Eukaryota</taxon>
        <taxon>Rhodophyta</taxon>
        <taxon>Bangiophyceae</taxon>
        <taxon>Porphyridiales</taxon>
        <taxon>Porphyridiaceae</taxon>
        <taxon>Porphyridium</taxon>
    </lineage>
</organism>
<evidence type="ECO:0000256" key="8">
    <source>
        <dbReference type="SAM" id="MobiDB-lite"/>
    </source>
</evidence>
<feature type="transmembrane region" description="Helical" evidence="7">
    <location>
        <begin position="85"/>
        <end position="104"/>
    </location>
</feature>
<evidence type="ECO:0000313" key="10">
    <source>
        <dbReference type="Proteomes" id="UP000324585"/>
    </source>
</evidence>
<sequence>MRHEAPCSRNWTLPYTTKYLMDLRTANYLPASSFWRQAVERACERRRVRTGDRLWELNMAPPDESPGLRSRGRHGRPGSRPTTRAGARAVLMLVAFVCVFVAAVRAEILAQSSAEREGALRSKPSRHAVEKLDSAEARLSAQIASQEKALRVREHSFAVGDHIPVYAARTGPRYAPSEKYELFQALPYCRPGGPDAPLSYKPRTLWERMTNDYQVKLGYEIQFRVDQNSSELCTISLSPQQVATFHKAILNNFMSELLIDQLQVWSSVGVLPRSGNNQAGVIVGTPHLITHVHFHIVYNADTIVQVMQSTSEMVPLDAPALENGISDLTFRYSVSWHMSHTRFLDRDDSFGGSGMRKSALELEFRWKTLANSLASAVVLAVLLALVLFRQLHREIRAFHGYIRKSTHTAPGADDVENKPGLSMVYSAGADSEHAADEEHRLARLRNDLHRPPSHLSLLVACVGAGVQLLVMMVIVLALGILRFYHPLDRGAVKAILFLTYAGTLFVSGFVSGRLLKQFGGKRWIRTAILSVLVFSGPSLGVFAFINTFALFKRSVGAFGLMSSLMLVSIFLIVGIPSCLMGAIIGRSSVRTQPLSYDGSRLPRPIPAVPWYRSRLAMSMFCGLVSFSGVALEFHATLGSMWGFKSLHFFELLGIGCAVLVLYTALVSLGAMHFQLQADDYQWWWASIGYGGAPAVLMYVYSLYYYWRSPLVNSMFQFLVFSGYMFILCLFVFLLGGSIGFFSARLLLSRYFSSKSD</sequence>
<comment type="caution">
    <text evidence="9">The sequence shown here is derived from an EMBL/GenBank/DDBJ whole genome shotgun (WGS) entry which is preliminary data.</text>
</comment>
<keyword evidence="10" id="KW-1185">Reference proteome</keyword>
<feature type="transmembrane region" description="Helical" evidence="7">
    <location>
        <begin position="369"/>
        <end position="388"/>
    </location>
</feature>
<evidence type="ECO:0000256" key="4">
    <source>
        <dbReference type="ARBA" id="ARBA00022729"/>
    </source>
</evidence>
<dbReference type="Proteomes" id="UP000324585">
    <property type="component" value="Unassembled WGS sequence"/>
</dbReference>
<accession>A0A5J4Z3V8</accession>
<feature type="transmembrane region" description="Helical" evidence="7">
    <location>
        <begin position="527"/>
        <end position="551"/>
    </location>
</feature>
<dbReference type="InterPro" id="IPR004240">
    <property type="entry name" value="EMP70"/>
</dbReference>
<dbReference type="AlphaFoldDB" id="A0A5J4Z3V8"/>
<dbReference type="EMBL" id="VRMN01000001">
    <property type="protein sequence ID" value="KAA8497960.1"/>
    <property type="molecule type" value="Genomic_DNA"/>
</dbReference>
<keyword evidence="4" id="KW-0732">Signal</keyword>
<evidence type="ECO:0000256" key="3">
    <source>
        <dbReference type="ARBA" id="ARBA00022692"/>
    </source>
</evidence>
<dbReference type="GO" id="GO:0016020">
    <property type="term" value="C:membrane"/>
    <property type="evidence" value="ECO:0007669"/>
    <property type="project" value="UniProtKB-SubCell"/>
</dbReference>
<evidence type="ECO:0000313" key="9">
    <source>
        <dbReference type="EMBL" id="KAA8497960.1"/>
    </source>
</evidence>
<dbReference type="OMA" id="LEVHWLS"/>
<gene>
    <name evidence="9" type="ORF">FVE85_5545</name>
</gene>
<dbReference type="GO" id="GO:0072657">
    <property type="term" value="P:protein localization to membrane"/>
    <property type="evidence" value="ECO:0007669"/>
    <property type="project" value="TreeGrafter"/>
</dbReference>
<reference evidence="10" key="1">
    <citation type="journal article" date="2019" name="Nat. Commun.">
        <title>Expansion of phycobilisome linker gene families in mesophilic red algae.</title>
        <authorList>
            <person name="Lee J."/>
            <person name="Kim D."/>
            <person name="Bhattacharya D."/>
            <person name="Yoon H.S."/>
        </authorList>
    </citation>
    <scope>NUCLEOTIDE SEQUENCE [LARGE SCALE GENOMIC DNA]</scope>
    <source>
        <strain evidence="10">CCMP 1328</strain>
    </source>
</reference>
<proteinExistence type="inferred from homology"/>
<comment type="subcellular location">
    <subcellularLocation>
        <location evidence="1">Membrane</location>
        <topology evidence="1">Multi-pass membrane protein</topology>
    </subcellularLocation>
</comment>
<dbReference type="OrthoDB" id="1666796at2759"/>
<keyword evidence="5 7" id="KW-1133">Transmembrane helix</keyword>
<evidence type="ECO:0000256" key="2">
    <source>
        <dbReference type="ARBA" id="ARBA00005227"/>
    </source>
</evidence>
<dbReference type="PANTHER" id="PTHR10766">
    <property type="entry name" value="TRANSMEMBRANE 9 SUPERFAMILY PROTEIN"/>
    <property type="match status" value="1"/>
</dbReference>
<evidence type="ECO:0000256" key="1">
    <source>
        <dbReference type="ARBA" id="ARBA00004141"/>
    </source>
</evidence>
<feature type="region of interest" description="Disordered" evidence="8">
    <location>
        <begin position="57"/>
        <end position="83"/>
    </location>
</feature>
<protein>
    <recommendedName>
        <fullName evidence="7">Transmembrane 9 superfamily member</fullName>
    </recommendedName>
</protein>
<comment type="similarity">
    <text evidence="2 7">Belongs to the nonaspanin (TM9SF) (TC 9.A.2) family.</text>
</comment>
<feature type="transmembrane region" description="Helical" evidence="7">
    <location>
        <begin position="615"/>
        <end position="635"/>
    </location>
</feature>
<feature type="transmembrane region" description="Helical" evidence="7">
    <location>
        <begin position="723"/>
        <end position="747"/>
    </location>
</feature>
<feature type="transmembrane region" description="Helical" evidence="7">
    <location>
        <begin position="495"/>
        <end position="515"/>
    </location>
</feature>
<feature type="transmembrane region" description="Helical" evidence="7">
    <location>
        <begin position="647"/>
        <end position="670"/>
    </location>
</feature>
<dbReference type="Pfam" id="PF02990">
    <property type="entry name" value="EMP70"/>
    <property type="match status" value="1"/>
</dbReference>
<name>A0A5J4Z3V8_PORPP</name>
<keyword evidence="6 7" id="KW-0472">Membrane</keyword>
<feature type="transmembrane region" description="Helical" evidence="7">
    <location>
        <begin position="682"/>
        <end position="703"/>
    </location>
</feature>
<feature type="transmembrane region" description="Helical" evidence="7">
    <location>
        <begin position="557"/>
        <end position="584"/>
    </location>
</feature>
<feature type="transmembrane region" description="Helical" evidence="7">
    <location>
        <begin position="455"/>
        <end position="483"/>
    </location>
</feature>
<evidence type="ECO:0000256" key="6">
    <source>
        <dbReference type="ARBA" id="ARBA00023136"/>
    </source>
</evidence>